<dbReference type="EMBL" id="ML977564">
    <property type="protein sequence ID" value="KAF2005086.1"/>
    <property type="molecule type" value="Genomic_DNA"/>
</dbReference>
<proteinExistence type="predicted"/>
<keyword evidence="3" id="KW-1185">Reference proteome</keyword>
<sequence>MLGANDTPQRGLLGHSVSTSHPVHQGSVLEQVGRGRAIGRGTRPWVVEQALSGQSFGCLVVRLERAQTTRQERFDLTATVILDSSSSSGRRKLVQAGVLCSSACAQLDCNGRTRAALTAAREKSSLRSRDESSRRSRRNCRAQGTHDLWESVESRGSAQPAKGRRPHWFCIRHGCGEAHPGVHLPCFRDAKLNVIASHFKLHHSLPSQPISNSPSKGFNSQVTVMVPRSSTPLFLMARLCGRK</sequence>
<gene>
    <name evidence="2" type="ORF">P154DRAFT_571302</name>
</gene>
<feature type="compositionally biased region" description="Basic and acidic residues" evidence="1">
    <location>
        <begin position="120"/>
        <end position="134"/>
    </location>
</feature>
<organism evidence="2 3">
    <name type="scientific">Amniculicola lignicola CBS 123094</name>
    <dbReference type="NCBI Taxonomy" id="1392246"/>
    <lineage>
        <taxon>Eukaryota</taxon>
        <taxon>Fungi</taxon>
        <taxon>Dikarya</taxon>
        <taxon>Ascomycota</taxon>
        <taxon>Pezizomycotina</taxon>
        <taxon>Dothideomycetes</taxon>
        <taxon>Pleosporomycetidae</taxon>
        <taxon>Pleosporales</taxon>
        <taxon>Amniculicolaceae</taxon>
        <taxon>Amniculicola</taxon>
    </lineage>
</organism>
<reference evidence="2" key="1">
    <citation type="journal article" date="2020" name="Stud. Mycol.">
        <title>101 Dothideomycetes genomes: a test case for predicting lifestyles and emergence of pathogens.</title>
        <authorList>
            <person name="Haridas S."/>
            <person name="Albert R."/>
            <person name="Binder M."/>
            <person name="Bloem J."/>
            <person name="Labutti K."/>
            <person name="Salamov A."/>
            <person name="Andreopoulos B."/>
            <person name="Baker S."/>
            <person name="Barry K."/>
            <person name="Bills G."/>
            <person name="Bluhm B."/>
            <person name="Cannon C."/>
            <person name="Castanera R."/>
            <person name="Culley D."/>
            <person name="Daum C."/>
            <person name="Ezra D."/>
            <person name="Gonzalez J."/>
            <person name="Henrissat B."/>
            <person name="Kuo A."/>
            <person name="Liang C."/>
            <person name="Lipzen A."/>
            <person name="Lutzoni F."/>
            <person name="Magnuson J."/>
            <person name="Mondo S."/>
            <person name="Nolan M."/>
            <person name="Ohm R."/>
            <person name="Pangilinan J."/>
            <person name="Park H.-J."/>
            <person name="Ramirez L."/>
            <person name="Alfaro M."/>
            <person name="Sun H."/>
            <person name="Tritt A."/>
            <person name="Yoshinaga Y."/>
            <person name="Zwiers L.-H."/>
            <person name="Turgeon B."/>
            <person name="Goodwin S."/>
            <person name="Spatafora J."/>
            <person name="Crous P."/>
            <person name="Grigoriev I."/>
        </authorList>
    </citation>
    <scope>NUCLEOTIDE SEQUENCE</scope>
    <source>
        <strain evidence="2">CBS 123094</strain>
    </source>
</reference>
<evidence type="ECO:0000313" key="2">
    <source>
        <dbReference type="EMBL" id="KAF2005086.1"/>
    </source>
</evidence>
<evidence type="ECO:0000256" key="1">
    <source>
        <dbReference type="SAM" id="MobiDB-lite"/>
    </source>
</evidence>
<feature type="region of interest" description="Disordered" evidence="1">
    <location>
        <begin position="1"/>
        <end position="23"/>
    </location>
</feature>
<accession>A0A6A5X289</accession>
<feature type="region of interest" description="Disordered" evidence="1">
    <location>
        <begin position="120"/>
        <end position="143"/>
    </location>
</feature>
<name>A0A6A5X289_9PLEO</name>
<evidence type="ECO:0000313" key="3">
    <source>
        <dbReference type="Proteomes" id="UP000799779"/>
    </source>
</evidence>
<dbReference type="AlphaFoldDB" id="A0A6A5X289"/>
<protein>
    <submittedName>
        <fullName evidence="2">Uncharacterized protein</fullName>
    </submittedName>
</protein>
<dbReference type="Proteomes" id="UP000799779">
    <property type="component" value="Unassembled WGS sequence"/>
</dbReference>